<dbReference type="Proteomes" id="UP000824120">
    <property type="component" value="Unassembled WGS sequence"/>
</dbReference>
<dbReference type="EMBL" id="JACXVP010000068">
    <property type="protein sequence ID" value="KAG5568676.1"/>
    <property type="molecule type" value="Genomic_DNA"/>
</dbReference>
<name>A0A9J5VZX4_SOLCO</name>
<proteinExistence type="predicted"/>
<reference evidence="1" key="1">
    <citation type="submission" date="2020-09" db="EMBL/GenBank/DDBJ databases">
        <title>De no assembly of potato wild relative species, Solanum commersonii.</title>
        <authorList>
            <person name="Cho K."/>
        </authorList>
    </citation>
    <scope>NUCLEOTIDE SEQUENCE</scope>
    <source>
        <strain evidence="1">LZ3.2</strain>
        <tissue evidence="1">Leaf</tissue>
    </source>
</reference>
<keyword evidence="2" id="KW-1185">Reference proteome</keyword>
<comment type="caution">
    <text evidence="1">The sequence shown here is derived from an EMBL/GenBank/DDBJ whole genome shotgun (WGS) entry which is preliminary data.</text>
</comment>
<accession>A0A9J5VZX4</accession>
<protein>
    <submittedName>
        <fullName evidence="1">Uncharacterized protein</fullName>
    </submittedName>
</protein>
<evidence type="ECO:0000313" key="1">
    <source>
        <dbReference type="EMBL" id="KAG5568676.1"/>
    </source>
</evidence>
<evidence type="ECO:0000313" key="2">
    <source>
        <dbReference type="Proteomes" id="UP000824120"/>
    </source>
</evidence>
<dbReference type="OrthoDB" id="1304365at2759"/>
<gene>
    <name evidence="1" type="ORF">H5410_064310</name>
</gene>
<sequence>MSYYIAKGRLDRVNPNYYSVHIEVELAFIDNTIIKVTNIEVSTHRFSVGFVSLDHVDKLPNGAILACSIQLLLYEKICRNNGAFLEKMINLYCAYVFYNKLSIVVVSNLKQVVVTPGTFEISTISISSVLINPQFQKSTDLALNGK</sequence>
<organism evidence="1 2">
    <name type="scientific">Solanum commersonii</name>
    <name type="common">Commerson's wild potato</name>
    <name type="synonym">Commerson's nightshade</name>
    <dbReference type="NCBI Taxonomy" id="4109"/>
    <lineage>
        <taxon>Eukaryota</taxon>
        <taxon>Viridiplantae</taxon>
        <taxon>Streptophyta</taxon>
        <taxon>Embryophyta</taxon>
        <taxon>Tracheophyta</taxon>
        <taxon>Spermatophyta</taxon>
        <taxon>Magnoliopsida</taxon>
        <taxon>eudicotyledons</taxon>
        <taxon>Gunneridae</taxon>
        <taxon>Pentapetalae</taxon>
        <taxon>asterids</taxon>
        <taxon>lamiids</taxon>
        <taxon>Solanales</taxon>
        <taxon>Solanaceae</taxon>
        <taxon>Solanoideae</taxon>
        <taxon>Solaneae</taxon>
        <taxon>Solanum</taxon>
    </lineage>
</organism>
<dbReference type="AlphaFoldDB" id="A0A9J5VZX4"/>